<name>A0ABW9R5P0_9STRE</name>
<sequence length="303" mass="35965">MKFNKRRNMPKNQYATMNIVMAADYSYKIQVETVMKSILQYHTKVQFFLINKDYPKEWFVYINEKLNIFDSCIMDKKITPILYKNFKTFDHISEATFYRYHIPELIEEDKVLYLDSDILIVADLSSLYNSDIAHTSLAAVRDANLKNVFNAGMLLINNRKWREKNVLSRALSIHEQSDDALTFADQDVLNILFENEWLEMPDRYNMQIFGGKLDLKRYTVPADAVVIHYLTAIKPWSTYKKTIKSRLGRLYRIVAAYVSGRDRRYPLRIALKNRETLPFEKKWHQLSQLSWEDFVENNRNAKN</sequence>
<keyword evidence="3" id="KW-0479">Metal-binding</keyword>
<gene>
    <name evidence="4" type="ORF">GGG87_09065</name>
</gene>
<dbReference type="Proteomes" id="UP000435060">
    <property type="component" value="Unassembled WGS sequence"/>
</dbReference>
<keyword evidence="2" id="KW-0808">Transferase</keyword>
<dbReference type="PANTHER" id="PTHR13778">
    <property type="entry name" value="GLYCOSYLTRANSFERASE 8 DOMAIN-CONTAINING PROTEIN"/>
    <property type="match status" value="1"/>
</dbReference>
<protein>
    <recommendedName>
        <fullName evidence="6">Glycosyltransferase family 8 protein</fullName>
    </recommendedName>
</protein>
<comment type="caution">
    <text evidence="4">The sequence shown here is derived from an EMBL/GenBank/DDBJ whole genome shotgun (WGS) entry which is preliminary data.</text>
</comment>
<proteinExistence type="predicted"/>
<evidence type="ECO:0000256" key="1">
    <source>
        <dbReference type="ARBA" id="ARBA00022676"/>
    </source>
</evidence>
<evidence type="ECO:0008006" key="6">
    <source>
        <dbReference type="Google" id="ProtNLM"/>
    </source>
</evidence>
<dbReference type="InterPro" id="IPR029044">
    <property type="entry name" value="Nucleotide-diphossugar_trans"/>
</dbReference>
<evidence type="ECO:0000256" key="2">
    <source>
        <dbReference type="ARBA" id="ARBA00022679"/>
    </source>
</evidence>
<keyword evidence="1" id="KW-0328">Glycosyltransferase</keyword>
<reference evidence="4 5" key="1">
    <citation type="submission" date="2019-11" db="EMBL/GenBank/DDBJ databases">
        <title>Streptococcis sp. isolated from the respiratory tract of Marmot.</title>
        <authorList>
            <person name="Zhang G."/>
        </authorList>
    </citation>
    <scope>NUCLEOTIDE SEQUENCE [LARGE SCALE GENOMIC DNA]</scope>
    <source>
        <strain evidence="5">zg-86</strain>
    </source>
</reference>
<dbReference type="EMBL" id="WLCG01000014">
    <property type="protein sequence ID" value="MTB65143.1"/>
    <property type="molecule type" value="Genomic_DNA"/>
</dbReference>
<dbReference type="InterPro" id="IPR050748">
    <property type="entry name" value="Glycosyltrans_8_dom-fam"/>
</dbReference>
<evidence type="ECO:0000256" key="3">
    <source>
        <dbReference type="ARBA" id="ARBA00022723"/>
    </source>
</evidence>
<dbReference type="Gene3D" id="3.90.550.10">
    <property type="entry name" value="Spore Coat Polysaccharide Biosynthesis Protein SpsA, Chain A"/>
    <property type="match status" value="1"/>
</dbReference>
<organism evidence="4 5">
    <name type="scientific">Streptococcus zhangguiae</name>
    <dbReference type="NCBI Taxonomy" id="2664091"/>
    <lineage>
        <taxon>Bacteria</taxon>
        <taxon>Bacillati</taxon>
        <taxon>Bacillota</taxon>
        <taxon>Bacilli</taxon>
        <taxon>Lactobacillales</taxon>
        <taxon>Streptococcaceae</taxon>
        <taxon>Streptococcus</taxon>
    </lineage>
</organism>
<dbReference type="Pfam" id="PF01501">
    <property type="entry name" value="Glyco_transf_8"/>
    <property type="match status" value="1"/>
</dbReference>
<evidence type="ECO:0000313" key="5">
    <source>
        <dbReference type="Proteomes" id="UP000435060"/>
    </source>
</evidence>
<evidence type="ECO:0000313" key="4">
    <source>
        <dbReference type="EMBL" id="MTB65143.1"/>
    </source>
</evidence>
<dbReference type="CDD" id="cd04194">
    <property type="entry name" value="GT8_A4GalT_like"/>
    <property type="match status" value="1"/>
</dbReference>
<dbReference type="SUPFAM" id="SSF53448">
    <property type="entry name" value="Nucleotide-diphospho-sugar transferases"/>
    <property type="match status" value="1"/>
</dbReference>
<accession>A0ABW9R5P0</accession>
<keyword evidence="5" id="KW-1185">Reference proteome</keyword>
<dbReference type="PANTHER" id="PTHR13778:SF47">
    <property type="entry name" value="LIPOPOLYSACCHARIDE 1,3-GALACTOSYLTRANSFERASE"/>
    <property type="match status" value="1"/>
</dbReference>
<dbReference type="InterPro" id="IPR002495">
    <property type="entry name" value="Glyco_trans_8"/>
</dbReference>